<dbReference type="Proteomes" id="UP000038009">
    <property type="component" value="Unassembled WGS sequence"/>
</dbReference>
<evidence type="ECO:0000313" key="3">
    <source>
        <dbReference type="Proteomes" id="UP000038009"/>
    </source>
</evidence>
<feature type="coiled-coil region" evidence="1">
    <location>
        <begin position="214"/>
        <end position="262"/>
    </location>
</feature>
<name>A0A0N1I6B2_LEPSE</name>
<dbReference type="VEuPathDB" id="TriTrypDB:Lsey_0131_0110"/>
<sequence length="326" mass="36305">MSIAANLCSRYVIFLDIDGVLLPVPKYTFGGGELSLDCVRRLARLIGVLGGPGNVTIVLTSTWRTQPGMTERLNAFIQKEASSDIPIVRDGTPNGTVLVSTVTYYPDDPSEQRLVRDRVDEIHRWLHTHVTDHPEAIGGRWLAIDDMKLDVDHRMTGHFLHTATEVGMTDDDVETACAMLKTHPSPEAAYEAAVKALTDPALKQEEIDIFMVLQERLEAKVAAITSELAEAQAQVAELSAERKELTRELQAKQQSMDDMRYRLAVYDNAKRYPALAAALELASAKTGPEQRVIDAQIKSFVVLLMERKELQKRLRGESKKTRPVAE</sequence>
<dbReference type="OMA" id="RWLHTHV"/>
<dbReference type="OrthoDB" id="410307at2759"/>
<evidence type="ECO:0000256" key="1">
    <source>
        <dbReference type="SAM" id="Coils"/>
    </source>
</evidence>
<dbReference type="EMBL" id="LJSK01000131">
    <property type="protein sequence ID" value="KPI86430.1"/>
    <property type="molecule type" value="Genomic_DNA"/>
</dbReference>
<dbReference type="AlphaFoldDB" id="A0A0N1I6B2"/>
<dbReference type="Pfam" id="PF18143">
    <property type="entry name" value="HAD_SAK_2"/>
    <property type="match status" value="1"/>
</dbReference>
<accession>A0A0N1I6B2</accession>
<organism evidence="2 3">
    <name type="scientific">Leptomonas seymouri</name>
    <dbReference type="NCBI Taxonomy" id="5684"/>
    <lineage>
        <taxon>Eukaryota</taxon>
        <taxon>Discoba</taxon>
        <taxon>Euglenozoa</taxon>
        <taxon>Kinetoplastea</taxon>
        <taxon>Metakinetoplastina</taxon>
        <taxon>Trypanosomatida</taxon>
        <taxon>Trypanosomatidae</taxon>
        <taxon>Leishmaniinae</taxon>
        <taxon>Leptomonas</taxon>
    </lineage>
</organism>
<gene>
    <name evidence="2" type="ORF">ABL78_4509</name>
</gene>
<keyword evidence="1" id="KW-0175">Coiled coil</keyword>
<keyword evidence="3" id="KW-1185">Reference proteome</keyword>
<proteinExistence type="predicted"/>
<comment type="caution">
    <text evidence="2">The sequence shown here is derived from an EMBL/GenBank/DDBJ whole genome shotgun (WGS) entry which is preliminary data.</text>
</comment>
<reference evidence="2 3" key="1">
    <citation type="journal article" date="2015" name="PLoS Pathog.">
        <title>Leptomonas seymouri: Adaptations to the Dixenous Life Cycle Analyzed by Genome Sequencing, Transcriptome Profiling and Co-infection with Leishmania donovani.</title>
        <authorList>
            <person name="Kraeva N."/>
            <person name="Butenko A."/>
            <person name="Hlavacova J."/>
            <person name="Kostygov A."/>
            <person name="Myskova J."/>
            <person name="Grybchuk D."/>
            <person name="Lestinova T."/>
            <person name="Votypka J."/>
            <person name="Volf P."/>
            <person name="Opperdoes F."/>
            <person name="Flegontov P."/>
            <person name="Lukes J."/>
            <person name="Yurchenko V."/>
        </authorList>
    </citation>
    <scope>NUCLEOTIDE SEQUENCE [LARGE SCALE GENOMIC DNA]</scope>
    <source>
        <strain evidence="2 3">ATCC 30220</strain>
    </source>
</reference>
<evidence type="ECO:0000313" key="2">
    <source>
        <dbReference type="EMBL" id="KPI86430.1"/>
    </source>
</evidence>
<protein>
    <submittedName>
        <fullName evidence="2">Uncharacterized protein</fullName>
    </submittedName>
</protein>